<reference evidence="3" key="1">
    <citation type="submission" date="2015-07" db="EMBL/GenBank/DDBJ databases">
        <title>Discovery of a poly(ethylene terephthalate assimilation.</title>
        <authorList>
            <person name="Yoshida S."/>
            <person name="Hiraga K."/>
            <person name="Takehana T."/>
            <person name="Taniguchi I."/>
            <person name="Yamaji H."/>
            <person name="Maeda Y."/>
            <person name="Toyohara K."/>
            <person name="Miyamoto K."/>
            <person name="Kimura Y."/>
            <person name="Oda K."/>
        </authorList>
    </citation>
    <scope>NUCLEOTIDE SEQUENCE [LARGE SCALE GENOMIC DNA]</scope>
    <source>
        <strain evidence="3">NBRC 110686 / TISTR 2288 / 201-F6</strain>
    </source>
</reference>
<comment type="caution">
    <text evidence="2">The sequence shown here is derived from an EMBL/GenBank/DDBJ whole genome shotgun (WGS) entry which is preliminary data.</text>
</comment>
<reference evidence="2 3" key="2">
    <citation type="journal article" date="2016" name="Science">
        <title>A bacterium that degrades and assimilates poly(ethylene terephthalate).</title>
        <authorList>
            <person name="Yoshida S."/>
            <person name="Hiraga K."/>
            <person name="Takehana T."/>
            <person name="Taniguchi I."/>
            <person name="Yamaji H."/>
            <person name="Maeda Y."/>
            <person name="Toyohara K."/>
            <person name="Miyamoto K."/>
            <person name="Kimura Y."/>
            <person name="Oda K."/>
        </authorList>
    </citation>
    <scope>NUCLEOTIDE SEQUENCE [LARGE SCALE GENOMIC DNA]</scope>
    <source>
        <strain evidence="3">NBRC 110686 / TISTR 2288 / 201-F6</strain>
    </source>
</reference>
<accession>A0A0K8P4Q9</accession>
<name>A0A0K8P4Q9_PISS1</name>
<evidence type="ECO:0000313" key="3">
    <source>
        <dbReference type="Proteomes" id="UP000037660"/>
    </source>
</evidence>
<dbReference type="AlphaFoldDB" id="A0A0K8P4Q9"/>
<feature type="compositionally biased region" description="Low complexity" evidence="1">
    <location>
        <begin position="59"/>
        <end position="69"/>
    </location>
</feature>
<dbReference type="Proteomes" id="UP000037660">
    <property type="component" value="Unassembled WGS sequence"/>
</dbReference>
<organism evidence="2 3">
    <name type="scientific">Piscinibacter sakaiensis</name>
    <name type="common">Ideonella sakaiensis</name>
    <dbReference type="NCBI Taxonomy" id="1547922"/>
    <lineage>
        <taxon>Bacteria</taxon>
        <taxon>Pseudomonadati</taxon>
        <taxon>Pseudomonadota</taxon>
        <taxon>Betaproteobacteria</taxon>
        <taxon>Burkholderiales</taxon>
        <taxon>Sphaerotilaceae</taxon>
        <taxon>Piscinibacter</taxon>
    </lineage>
</organism>
<protein>
    <submittedName>
        <fullName evidence="2">Uncharacterized protein</fullName>
    </submittedName>
</protein>
<keyword evidence="3" id="KW-1185">Reference proteome</keyword>
<sequence length="86" mass="9100">MRTRLRRWGRGPGSKAAGRRPIGDDRQPDVSPDPPVAAASTSTADGRAPGGGRVRRASAARARGCRGPAVSTGAWTRRRIGIRVTR</sequence>
<proteinExistence type="predicted"/>
<dbReference type="EMBL" id="BBYR01000048">
    <property type="protein sequence ID" value="GAP37514.1"/>
    <property type="molecule type" value="Genomic_DNA"/>
</dbReference>
<feature type="compositionally biased region" description="Low complexity" evidence="1">
    <location>
        <begin position="36"/>
        <end position="47"/>
    </location>
</feature>
<feature type="region of interest" description="Disordered" evidence="1">
    <location>
        <begin position="1"/>
        <end position="71"/>
    </location>
</feature>
<gene>
    <name evidence="2" type="ORF">ISF6_3369</name>
</gene>
<evidence type="ECO:0000256" key="1">
    <source>
        <dbReference type="SAM" id="MobiDB-lite"/>
    </source>
</evidence>
<evidence type="ECO:0000313" key="2">
    <source>
        <dbReference type="EMBL" id="GAP37514.1"/>
    </source>
</evidence>